<evidence type="ECO:0000256" key="1">
    <source>
        <dbReference type="ARBA" id="ARBA00006370"/>
    </source>
</evidence>
<dbReference type="SMART" id="SM00737">
    <property type="entry name" value="ML"/>
    <property type="match status" value="1"/>
</dbReference>
<comment type="similarity">
    <text evidence="1">Belongs to the NPC2 family.</text>
</comment>
<dbReference type="Pfam" id="PF02221">
    <property type="entry name" value="E1_DerP2_DerF2"/>
    <property type="match status" value="1"/>
</dbReference>
<dbReference type="InterPro" id="IPR003172">
    <property type="entry name" value="ML_dom"/>
</dbReference>
<dbReference type="Gene3D" id="2.60.40.770">
    <property type="match status" value="1"/>
</dbReference>
<gene>
    <name evidence="4" type="primary">LOC111084084</name>
</gene>
<dbReference type="PANTHER" id="PTHR11306">
    <property type="entry name" value="NIEMANN PICK TYPE C2 PROTEIN NPC2-RELATED"/>
    <property type="match status" value="1"/>
</dbReference>
<sequence length="114" mass="12787">MAIRVEPCENEPCSFFRGKTVVAEVDFVANQDSQALSNDIKAKVLIIDMPFPGLKVNACEDNGINCPITKGQTYTYRFNLEVKSWFPKISTTVTWRLKGDQGDVFCFKTDVDVA</sequence>
<dbReference type="InterPro" id="IPR039670">
    <property type="entry name" value="NPC2-like"/>
</dbReference>
<evidence type="ECO:0000313" key="4">
    <source>
        <dbReference type="RefSeq" id="XP_022236583.1"/>
    </source>
</evidence>
<evidence type="ECO:0000259" key="2">
    <source>
        <dbReference type="SMART" id="SM00737"/>
    </source>
</evidence>
<name>A0ABM1RYX8_LIMPO</name>
<dbReference type="SUPFAM" id="SSF81296">
    <property type="entry name" value="E set domains"/>
    <property type="match status" value="1"/>
</dbReference>
<dbReference type="RefSeq" id="XP_022236583.1">
    <property type="nucleotide sequence ID" value="XM_022380875.1"/>
</dbReference>
<feature type="domain" description="MD-2-related lipid-recognition" evidence="2">
    <location>
        <begin position="2"/>
        <end position="111"/>
    </location>
</feature>
<keyword evidence="3" id="KW-1185">Reference proteome</keyword>
<protein>
    <submittedName>
        <fullName evidence="4">Epididymal secretory protein E1-like</fullName>
    </submittedName>
</protein>
<dbReference type="PANTHER" id="PTHR11306:SF7">
    <property type="entry name" value="AGAP002848-PA"/>
    <property type="match status" value="1"/>
</dbReference>
<organism evidence="3 4">
    <name type="scientific">Limulus polyphemus</name>
    <name type="common">Atlantic horseshoe crab</name>
    <dbReference type="NCBI Taxonomy" id="6850"/>
    <lineage>
        <taxon>Eukaryota</taxon>
        <taxon>Metazoa</taxon>
        <taxon>Ecdysozoa</taxon>
        <taxon>Arthropoda</taxon>
        <taxon>Chelicerata</taxon>
        <taxon>Merostomata</taxon>
        <taxon>Xiphosura</taxon>
        <taxon>Limulidae</taxon>
        <taxon>Limulus</taxon>
    </lineage>
</organism>
<evidence type="ECO:0000313" key="3">
    <source>
        <dbReference type="Proteomes" id="UP000694941"/>
    </source>
</evidence>
<dbReference type="InterPro" id="IPR014756">
    <property type="entry name" value="Ig_E-set"/>
</dbReference>
<reference evidence="4" key="1">
    <citation type="submission" date="2025-08" db="UniProtKB">
        <authorList>
            <consortium name="RefSeq"/>
        </authorList>
    </citation>
    <scope>IDENTIFICATION</scope>
    <source>
        <tissue evidence="4">Muscle</tissue>
    </source>
</reference>
<proteinExistence type="inferred from homology"/>
<dbReference type="Proteomes" id="UP000694941">
    <property type="component" value="Unplaced"/>
</dbReference>
<dbReference type="GeneID" id="111084084"/>
<accession>A0ABM1RYX8</accession>